<dbReference type="Gene3D" id="3.10.50.40">
    <property type="match status" value="1"/>
</dbReference>
<keyword evidence="6" id="KW-0732">Signal</keyword>
<dbReference type="EMBL" id="JAZDRP010000002">
    <property type="protein sequence ID" value="MEE2525649.1"/>
    <property type="molecule type" value="Genomic_DNA"/>
</dbReference>
<protein>
    <recommendedName>
        <fullName evidence="5">Peptidyl-prolyl cis-trans isomerase</fullName>
        <ecNumber evidence="5">5.2.1.8</ecNumber>
    </recommendedName>
</protein>
<evidence type="ECO:0000313" key="8">
    <source>
        <dbReference type="EMBL" id="MEE2525649.1"/>
    </source>
</evidence>
<evidence type="ECO:0000256" key="6">
    <source>
        <dbReference type="SAM" id="SignalP"/>
    </source>
</evidence>
<evidence type="ECO:0000256" key="5">
    <source>
        <dbReference type="RuleBase" id="RU003915"/>
    </source>
</evidence>
<dbReference type="Pfam" id="PF00254">
    <property type="entry name" value="FKBP_C"/>
    <property type="match status" value="1"/>
</dbReference>
<dbReference type="InterPro" id="IPR050689">
    <property type="entry name" value="FKBP-type_PPIase"/>
</dbReference>
<comment type="caution">
    <text evidence="8">The sequence shown here is derived from an EMBL/GenBank/DDBJ whole genome shotgun (WGS) entry which is preliminary data.</text>
</comment>
<dbReference type="GO" id="GO:0003755">
    <property type="term" value="F:peptidyl-prolyl cis-trans isomerase activity"/>
    <property type="evidence" value="ECO:0007669"/>
    <property type="project" value="UniProtKB-EC"/>
</dbReference>
<dbReference type="EC" id="5.2.1.8" evidence="5"/>
<organism evidence="8 9">
    <name type="scientific">Hyphobacterium lacteum</name>
    <dbReference type="NCBI Taxonomy" id="3116575"/>
    <lineage>
        <taxon>Bacteria</taxon>
        <taxon>Pseudomonadati</taxon>
        <taxon>Pseudomonadota</taxon>
        <taxon>Alphaproteobacteria</taxon>
        <taxon>Maricaulales</taxon>
        <taxon>Maricaulaceae</taxon>
        <taxon>Hyphobacterium</taxon>
    </lineage>
</organism>
<comment type="catalytic activity">
    <reaction evidence="1 4 5">
        <text>[protein]-peptidylproline (omega=180) = [protein]-peptidylproline (omega=0)</text>
        <dbReference type="Rhea" id="RHEA:16237"/>
        <dbReference type="Rhea" id="RHEA-COMP:10747"/>
        <dbReference type="Rhea" id="RHEA-COMP:10748"/>
        <dbReference type="ChEBI" id="CHEBI:83833"/>
        <dbReference type="ChEBI" id="CHEBI:83834"/>
        <dbReference type="EC" id="5.2.1.8"/>
    </reaction>
</comment>
<feature type="domain" description="PPIase FKBP-type" evidence="7">
    <location>
        <begin position="111"/>
        <end position="198"/>
    </location>
</feature>
<dbReference type="PROSITE" id="PS50059">
    <property type="entry name" value="FKBP_PPIASE"/>
    <property type="match status" value="1"/>
</dbReference>
<dbReference type="PANTHER" id="PTHR10516">
    <property type="entry name" value="PEPTIDYL-PROLYL CIS-TRANS ISOMERASE"/>
    <property type="match status" value="1"/>
</dbReference>
<dbReference type="Proteomes" id="UP001354971">
    <property type="component" value="Unassembled WGS sequence"/>
</dbReference>
<comment type="similarity">
    <text evidence="5">Belongs to the FKBP-type PPIase family.</text>
</comment>
<feature type="chain" id="PRO_5046197956" description="Peptidyl-prolyl cis-trans isomerase" evidence="6">
    <location>
        <begin position="21"/>
        <end position="207"/>
    </location>
</feature>
<dbReference type="RefSeq" id="WP_330198308.1">
    <property type="nucleotide sequence ID" value="NZ_JAZDRP010000002.1"/>
</dbReference>
<proteinExistence type="inferred from homology"/>
<keyword evidence="3 4" id="KW-0413">Isomerase</keyword>
<keyword evidence="9" id="KW-1185">Reference proteome</keyword>
<evidence type="ECO:0000256" key="1">
    <source>
        <dbReference type="ARBA" id="ARBA00000971"/>
    </source>
</evidence>
<dbReference type="InterPro" id="IPR001179">
    <property type="entry name" value="PPIase_FKBP_dom"/>
</dbReference>
<evidence type="ECO:0000256" key="2">
    <source>
        <dbReference type="ARBA" id="ARBA00023110"/>
    </source>
</evidence>
<accession>A0ABU7LP08</accession>
<sequence>MRALVLTGILTLSACSSAPATRPMPEDPDDALSVVAAARQCHVEDFADEPMLDVGQPEFGGNPTQAQRNEVYGALFIERMSLQPCVYELPSGLNFRILRAAGEEGLTPEGGELVRVHYDGQDIHGQTFDSSYERGAPAEFPSGRLIAGWVEALGLMRTGEEWELFIPPDLAYGERGTPGGPIGPSETLYFRMELICLPSREEGGCAD</sequence>
<evidence type="ECO:0000256" key="3">
    <source>
        <dbReference type="ARBA" id="ARBA00023235"/>
    </source>
</evidence>
<dbReference type="PANTHER" id="PTHR10516:SF443">
    <property type="entry name" value="FK506-BINDING PROTEIN 59-RELATED"/>
    <property type="match status" value="1"/>
</dbReference>
<dbReference type="SUPFAM" id="SSF54534">
    <property type="entry name" value="FKBP-like"/>
    <property type="match status" value="1"/>
</dbReference>
<gene>
    <name evidence="8" type="ORF">V0U79_04665</name>
</gene>
<feature type="signal peptide" evidence="6">
    <location>
        <begin position="1"/>
        <end position="20"/>
    </location>
</feature>
<reference evidence="8 9" key="1">
    <citation type="submission" date="2024-01" db="EMBL/GenBank/DDBJ databases">
        <title>Hyphobacterium bacterium isolated from marine sediment.</title>
        <authorList>
            <person name="Zhao S."/>
        </authorList>
    </citation>
    <scope>NUCLEOTIDE SEQUENCE [LARGE SCALE GENOMIC DNA]</scope>
    <source>
        <strain evidence="9">HN65</strain>
    </source>
</reference>
<keyword evidence="2 4" id="KW-0697">Rotamase</keyword>
<dbReference type="PROSITE" id="PS51257">
    <property type="entry name" value="PROKAR_LIPOPROTEIN"/>
    <property type="match status" value="1"/>
</dbReference>
<evidence type="ECO:0000256" key="4">
    <source>
        <dbReference type="PROSITE-ProRule" id="PRU00277"/>
    </source>
</evidence>
<name>A0ABU7LP08_9PROT</name>
<evidence type="ECO:0000313" key="9">
    <source>
        <dbReference type="Proteomes" id="UP001354971"/>
    </source>
</evidence>
<evidence type="ECO:0000259" key="7">
    <source>
        <dbReference type="PROSITE" id="PS50059"/>
    </source>
</evidence>
<dbReference type="InterPro" id="IPR046357">
    <property type="entry name" value="PPIase_dom_sf"/>
</dbReference>